<organism evidence="2 3">
    <name type="scientific">Leptosia nina</name>
    <dbReference type="NCBI Taxonomy" id="320188"/>
    <lineage>
        <taxon>Eukaryota</taxon>
        <taxon>Metazoa</taxon>
        <taxon>Ecdysozoa</taxon>
        <taxon>Arthropoda</taxon>
        <taxon>Hexapoda</taxon>
        <taxon>Insecta</taxon>
        <taxon>Pterygota</taxon>
        <taxon>Neoptera</taxon>
        <taxon>Endopterygota</taxon>
        <taxon>Lepidoptera</taxon>
        <taxon>Glossata</taxon>
        <taxon>Ditrysia</taxon>
        <taxon>Papilionoidea</taxon>
        <taxon>Pieridae</taxon>
        <taxon>Pierinae</taxon>
        <taxon>Leptosia</taxon>
    </lineage>
</organism>
<dbReference type="Pfam" id="PF25298">
    <property type="entry name" value="Baculo_FP_2nd"/>
    <property type="match status" value="1"/>
</dbReference>
<gene>
    <name evidence="2" type="ORF">LNINA_LOCUS5165</name>
</gene>
<reference evidence="2 3" key="1">
    <citation type="submission" date="2023-11" db="EMBL/GenBank/DDBJ databases">
        <authorList>
            <person name="Okamura Y."/>
        </authorList>
    </citation>
    <scope>NUCLEOTIDE SEQUENCE [LARGE SCALE GENOMIC DNA]</scope>
</reference>
<evidence type="ECO:0000313" key="2">
    <source>
        <dbReference type="EMBL" id="CAK1545525.1"/>
    </source>
</evidence>
<dbReference type="InterPro" id="IPR057251">
    <property type="entry name" value="FP_C"/>
</dbReference>
<keyword evidence="3" id="KW-1185">Reference proteome</keyword>
<name>A0AAV1J826_9NEOP</name>
<evidence type="ECO:0000259" key="1">
    <source>
        <dbReference type="Pfam" id="PF25298"/>
    </source>
</evidence>
<dbReference type="AlphaFoldDB" id="A0AAV1J826"/>
<dbReference type="PANTHER" id="PTHR11505">
    <property type="entry name" value="L1 TRANSPOSABLE ELEMENT-RELATED"/>
    <property type="match status" value="1"/>
</dbReference>
<dbReference type="InterPro" id="IPR004244">
    <property type="entry name" value="Transposase_22"/>
</dbReference>
<sequence>MLGFLDAFKVRPARALVAFAGFSNNKIISDSVKNNSAATVGVFLKFDQSGLEACGAPAQPSTTARTPPNWSCLECKGNKTRDSPLSDTIISELQLLRTELANQMGAIREDMACFSTRIDKLFESVHNLGDRLDNVESRISVLENKSELSPSQDCNSNQDLLSSISQLKTELNDRDQELLLTDIEISGIPDNEGENLSHLVTLIASKLSVVVHEDDIVSVQRAKAYSRNRSNGSGPKPSSRSIYVRFTRRSIRDNLLKSARVRRDADTSGLNLPGDPRRFYLNERLTRHNKHLFYKAREEKKRLSWQYLWTKDGNIFARQKSDTKVKRIRTEADLAVVFGGPEN</sequence>
<dbReference type="Proteomes" id="UP001497472">
    <property type="component" value="Unassembled WGS sequence"/>
</dbReference>
<dbReference type="EMBL" id="CAVLEF010000007">
    <property type="protein sequence ID" value="CAK1545525.1"/>
    <property type="molecule type" value="Genomic_DNA"/>
</dbReference>
<protein>
    <recommendedName>
        <fullName evidence="1">FP protein C-terminal domain-containing protein</fullName>
    </recommendedName>
</protein>
<comment type="caution">
    <text evidence="2">The sequence shown here is derived from an EMBL/GenBank/DDBJ whole genome shotgun (WGS) entry which is preliminary data.</text>
</comment>
<evidence type="ECO:0000313" key="3">
    <source>
        <dbReference type="Proteomes" id="UP001497472"/>
    </source>
</evidence>
<accession>A0AAV1J826</accession>
<proteinExistence type="predicted"/>
<feature type="domain" description="FP protein C-terminal" evidence="1">
    <location>
        <begin position="286"/>
        <end position="335"/>
    </location>
</feature>